<dbReference type="EMBL" id="JAFMPP010000011">
    <property type="protein sequence ID" value="MBO0663529.1"/>
    <property type="molecule type" value="Genomic_DNA"/>
</dbReference>
<gene>
    <name evidence="1" type="ORF">J1C48_13145</name>
</gene>
<protein>
    <submittedName>
        <fullName evidence="1">Uncharacterized protein</fullName>
    </submittedName>
</protein>
<organism evidence="1 2">
    <name type="scientific">Jiella flava</name>
    <dbReference type="NCBI Taxonomy" id="2816857"/>
    <lineage>
        <taxon>Bacteria</taxon>
        <taxon>Pseudomonadati</taxon>
        <taxon>Pseudomonadota</taxon>
        <taxon>Alphaproteobacteria</taxon>
        <taxon>Hyphomicrobiales</taxon>
        <taxon>Aurantimonadaceae</taxon>
        <taxon>Jiella</taxon>
    </lineage>
</organism>
<dbReference type="AlphaFoldDB" id="A0A939JWI1"/>
<evidence type="ECO:0000313" key="1">
    <source>
        <dbReference type="EMBL" id="MBO0663529.1"/>
    </source>
</evidence>
<evidence type="ECO:0000313" key="2">
    <source>
        <dbReference type="Proteomes" id="UP000664122"/>
    </source>
</evidence>
<keyword evidence="2" id="KW-1185">Reference proteome</keyword>
<name>A0A939JWI1_9HYPH</name>
<proteinExistence type="predicted"/>
<reference evidence="1" key="1">
    <citation type="submission" date="2021-03" db="EMBL/GenBank/DDBJ databases">
        <title>Whole genome sequence of Jiella sp. CQZ9-1.</title>
        <authorList>
            <person name="Tuo L."/>
        </authorList>
    </citation>
    <scope>NUCLEOTIDE SEQUENCE</scope>
    <source>
        <strain evidence="1">CQZ9-1</strain>
    </source>
</reference>
<dbReference type="RefSeq" id="WP_207258332.1">
    <property type="nucleotide sequence ID" value="NZ_JAFMPP010000011.1"/>
</dbReference>
<comment type="caution">
    <text evidence="1">The sequence shown here is derived from an EMBL/GenBank/DDBJ whole genome shotgun (WGS) entry which is preliminary data.</text>
</comment>
<accession>A0A939JWI1</accession>
<dbReference type="Proteomes" id="UP000664122">
    <property type="component" value="Unassembled WGS sequence"/>
</dbReference>
<sequence length="60" mass="6770">MRPISRTEMLSDAIDGVIHNAVRRDTIKAPALQSELVRLIVAYLGMDPDRRTGRRLNGPR</sequence>